<accession>A0ABQ9J618</accession>
<evidence type="ECO:0000313" key="2">
    <source>
        <dbReference type="Proteomes" id="UP001162164"/>
    </source>
</evidence>
<dbReference type="EMBL" id="JAPWTJ010001148">
    <property type="protein sequence ID" value="KAJ8973576.1"/>
    <property type="molecule type" value="Genomic_DNA"/>
</dbReference>
<comment type="caution">
    <text evidence="1">The sequence shown here is derived from an EMBL/GenBank/DDBJ whole genome shotgun (WGS) entry which is preliminary data.</text>
</comment>
<protein>
    <submittedName>
        <fullName evidence="1">Uncharacterized protein</fullName>
    </submittedName>
</protein>
<keyword evidence="2" id="KW-1185">Reference proteome</keyword>
<dbReference type="Proteomes" id="UP001162164">
    <property type="component" value="Unassembled WGS sequence"/>
</dbReference>
<organism evidence="1 2">
    <name type="scientific">Molorchus minor</name>
    <dbReference type="NCBI Taxonomy" id="1323400"/>
    <lineage>
        <taxon>Eukaryota</taxon>
        <taxon>Metazoa</taxon>
        <taxon>Ecdysozoa</taxon>
        <taxon>Arthropoda</taxon>
        <taxon>Hexapoda</taxon>
        <taxon>Insecta</taxon>
        <taxon>Pterygota</taxon>
        <taxon>Neoptera</taxon>
        <taxon>Endopterygota</taxon>
        <taxon>Coleoptera</taxon>
        <taxon>Polyphaga</taxon>
        <taxon>Cucujiformia</taxon>
        <taxon>Chrysomeloidea</taxon>
        <taxon>Cerambycidae</taxon>
        <taxon>Lamiinae</taxon>
        <taxon>Monochamini</taxon>
        <taxon>Molorchus</taxon>
    </lineage>
</organism>
<proteinExistence type="predicted"/>
<evidence type="ECO:0000313" key="1">
    <source>
        <dbReference type="EMBL" id="KAJ8973576.1"/>
    </source>
</evidence>
<sequence length="143" mass="15936">MSLMTNDEITESKTKSEPAQMQSRICAVSDSVHFILLYASKCTHDLLAGGSMYIAFSPFYVYAPSPRQRLESVEVSQQVEHSTQTPVCLISHSHDSKVSREPGISELSYPTHFTVLALLSQLAHELHISRLDLNCSVIRESDP</sequence>
<reference evidence="1" key="1">
    <citation type="journal article" date="2023" name="Insect Mol. Biol.">
        <title>Genome sequencing provides insights into the evolution of gene families encoding plant cell wall-degrading enzymes in longhorned beetles.</title>
        <authorList>
            <person name="Shin N.R."/>
            <person name="Okamura Y."/>
            <person name="Kirsch R."/>
            <person name="Pauchet Y."/>
        </authorList>
    </citation>
    <scope>NUCLEOTIDE SEQUENCE</scope>
    <source>
        <strain evidence="1">MMC_N1</strain>
    </source>
</reference>
<name>A0ABQ9J618_9CUCU</name>
<gene>
    <name evidence="1" type="ORF">NQ317_001602</name>
</gene>